<evidence type="ECO:0000256" key="4">
    <source>
        <dbReference type="ARBA" id="ARBA00022989"/>
    </source>
</evidence>
<evidence type="ECO:0000256" key="6">
    <source>
        <dbReference type="SAM" id="Phobius"/>
    </source>
</evidence>
<sequence length="532" mass="58718">MANPLKQLAGETALYGLSTILARVINFLFVPFYTRLLSTESYGVVTEFMAYIAVLQVVLALGLETGCFRFANREGTDPDKVYSDALAMVSFTGLGFLVLMVAFSGNIAGWLGYRGYGSCIMYMGGILACDSVTAILFARLRQEHKALKFALLKTAKILTETAANFALFFGLPALCMKVAEASGLSVADLGPSDVWLLSFVSAEPDFSYVIFSIFISCIVCLLLFIPDLVKFRLSFDRKLARQMLLYSLPLMVAALPGIINDFLDRILFRFFDTGSEVWQSSLGIFQAGVKISVIMSLFVQMFRFAAEPFFFQRASDKGSKELYAVVMEYFTAFCGLIFLGVILYIDVISLILGRDFRAGISVVPIMLLSYMILGMLFNVSMWYKLSGRTGVAVYITLAGLAVTAAVNIIFMPRYSYYAAAWGHLASYLVMFIISILLGNRYYPIPYKWKRIACIFLAMGAACVLAGLADRMFFRDASFSSGAPAMAGKLAVNTVFILLYAGFVYLAVHRKNAAFLSGKQQDDQLGDDDPGKH</sequence>
<feature type="transmembrane region" description="Helical" evidence="6">
    <location>
        <begin position="244"/>
        <end position="263"/>
    </location>
</feature>
<feature type="transmembrane region" description="Helical" evidence="6">
    <location>
        <begin position="120"/>
        <end position="140"/>
    </location>
</feature>
<comment type="subcellular location">
    <subcellularLocation>
        <location evidence="1">Cell membrane</location>
        <topology evidence="1">Multi-pass membrane protein</topology>
    </subcellularLocation>
</comment>
<feature type="transmembrane region" description="Helical" evidence="6">
    <location>
        <begin position="322"/>
        <end position="352"/>
    </location>
</feature>
<name>A0A9D9EHM0_9BACT</name>
<reference evidence="7" key="2">
    <citation type="journal article" date="2021" name="PeerJ">
        <title>Extensive microbial diversity within the chicken gut microbiome revealed by metagenomics and culture.</title>
        <authorList>
            <person name="Gilroy R."/>
            <person name="Ravi A."/>
            <person name="Getino M."/>
            <person name="Pursley I."/>
            <person name="Horton D.L."/>
            <person name="Alikhan N.F."/>
            <person name="Baker D."/>
            <person name="Gharbi K."/>
            <person name="Hall N."/>
            <person name="Watson M."/>
            <person name="Adriaenssens E.M."/>
            <person name="Foster-Nyarko E."/>
            <person name="Jarju S."/>
            <person name="Secka A."/>
            <person name="Antonio M."/>
            <person name="Oren A."/>
            <person name="Chaudhuri R.R."/>
            <person name="La Ragione R."/>
            <person name="Hildebrand F."/>
            <person name="Pallen M.J."/>
        </authorList>
    </citation>
    <scope>NUCLEOTIDE SEQUENCE</scope>
    <source>
        <strain evidence="7">20514</strain>
    </source>
</reference>
<evidence type="ECO:0000256" key="5">
    <source>
        <dbReference type="ARBA" id="ARBA00023136"/>
    </source>
</evidence>
<evidence type="ECO:0000256" key="3">
    <source>
        <dbReference type="ARBA" id="ARBA00022692"/>
    </source>
</evidence>
<feature type="transmembrane region" description="Helical" evidence="6">
    <location>
        <begin position="391"/>
        <end position="410"/>
    </location>
</feature>
<evidence type="ECO:0000313" key="8">
    <source>
        <dbReference type="Proteomes" id="UP000810252"/>
    </source>
</evidence>
<keyword evidence="2" id="KW-1003">Cell membrane</keyword>
<accession>A0A9D9EHM0</accession>
<feature type="transmembrane region" description="Helical" evidence="6">
    <location>
        <begin position="451"/>
        <end position="473"/>
    </location>
</feature>
<feature type="transmembrane region" description="Helical" evidence="6">
    <location>
        <begin position="12"/>
        <end position="33"/>
    </location>
</feature>
<dbReference type="InterPro" id="IPR002797">
    <property type="entry name" value="Polysacc_synth"/>
</dbReference>
<feature type="transmembrane region" description="Helical" evidence="6">
    <location>
        <begin position="358"/>
        <end position="379"/>
    </location>
</feature>
<gene>
    <name evidence="7" type="ORF">IAC29_00595</name>
</gene>
<keyword evidence="4 6" id="KW-1133">Transmembrane helix</keyword>
<dbReference type="GO" id="GO:0005886">
    <property type="term" value="C:plasma membrane"/>
    <property type="evidence" value="ECO:0007669"/>
    <property type="project" value="UniProtKB-SubCell"/>
</dbReference>
<dbReference type="EMBL" id="JADIMQ010000009">
    <property type="protein sequence ID" value="MBO8447754.1"/>
    <property type="molecule type" value="Genomic_DNA"/>
</dbReference>
<comment type="caution">
    <text evidence="7">The sequence shown here is derived from an EMBL/GenBank/DDBJ whole genome shotgun (WGS) entry which is preliminary data.</text>
</comment>
<dbReference type="PANTHER" id="PTHR30250">
    <property type="entry name" value="PST FAMILY PREDICTED COLANIC ACID TRANSPORTER"/>
    <property type="match status" value="1"/>
</dbReference>
<evidence type="ECO:0000313" key="7">
    <source>
        <dbReference type="EMBL" id="MBO8447754.1"/>
    </source>
</evidence>
<organism evidence="7 8">
    <name type="scientific">Candidatus Cryptobacteroides merdigallinarum</name>
    <dbReference type="NCBI Taxonomy" id="2840770"/>
    <lineage>
        <taxon>Bacteria</taxon>
        <taxon>Pseudomonadati</taxon>
        <taxon>Bacteroidota</taxon>
        <taxon>Bacteroidia</taxon>
        <taxon>Bacteroidales</taxon>
        <taxon>Candidatus Cryptobacteroides</taxon>
    </lineage>
</organism>
<feature type="transmembrane region" description="Helical" evidence="6">
    <location>
        <begin position="48"/>
        <end position="71"/>
    </location>
</feature>
<dbReference type="Proteomes" id="UP000810252">
    <property type="component" value="Unassembled WGS sequence"/>
</dbReference>
<proteinExistence type="predicted"/>
<keyword evidence="3 6" id="KW-0812">Transmembrane</keyword>
<feature type="transmembrane region" description="Helical" evidence="6">
    <location>
        <begin position="416"/>
        <end position="439"/>
    </location>
</feature>
<feature type="transmembrane region" description="Helical" evidence="6">
    <location>
        <begin position="161"/>
        <end position="186"/>
    </location>
</feature>
<dbReference type="PANTHER" id="PTHR30250:SF11">
    <property type="entry name" value="O-ANTIGEN TRANSPORTER-RELATED"/>
    <property type="match status" value="1"/>
</dbReference>
<evidence type="ECO:0000256" key="1">
    <source>
        <dbReference type="ARBA" id="ARBA00004651"/>
    </source>
</evidence>
<dbReference type="Pfam" id="PF01943">
    <property type="entry name" value="Polysacc_synt"/>
    <property type="match status" value="1"/>
</dbReference>
<dbReference type="AlphaFoldDB" id="A0A9D9EHM0"/>
<evidence type="ECO:0000256" key="2">
    <source>
        <dbReference type="ARBA" id="ARBA00022475"/>
    </source>
</evidence>
<feature type="transmembrane region" description="Helical" evidence="6">
    <location>
        <begin position="206"/>
        <end position="224"/>
    </location>
</feature>
<reference evidence="7" key="1">
    <citation type="submission" date="2020-10" db="EMBL/GenBank/DDBJ databases">
        <authorList>
            <person name="Gilroy R."/>
        </authorList>
    </citation>
    <scope>NUCLEOTIDE SEQUENCE</scope>
    <source>
        <strain evidence="7">20514</strain>
    </source>
</reference>
<keyword evidence="5 6" id="KW-0472">Membrane</keyword>
<feature type="transmembrane region" description="Helical" evidence="6">
    <location>
        <begin position="283"/>
        <end position="302"/>
    </location>
</feature>
<feature type="transmembrane region" description="Helical" evidence="6">
    <location>
        <begin position="485"/>
        <end position="507"/>
    </location>
</feature>
<feature type="transmembrane region" description="Helical" evidence="6">
    <location>
        <begin position="83"/>
        <end position="108"/>
    </location>
</feature>
<dbReference type="InterPro" id="IPR050833">
    <property type="entry name" value="Poly_Biosynth_Transport"/>
</dbReference>
<protein>
    <submittedName>
        <fullName evidence="7">Polysaccharide biosynthesis protein</fullName>
    </submittedName>
</protein>